<dbReference type="Proteomes" id="UP001055172">
    <property type="component" value="Unassembled WGS sequence"/>
</dbReference>
<reference evidence="2 3" key="1">
    <citation type="submission" date="2021-07" db="EMBL/GenBank/DDBJ databases">
        <title>Genome data of Colletotrichum spaethianum.</title>
        <authorList>
            <person name="Utami Y.D."/>
            <person name="Hiruma K."/>
        </authorList>
    </citation>
    <scope>NUCLEOTIDE SEQUENCE [LARGE SCALE GENOMIC DNA]</scope>
    <source>
        <strain evidence="2 3">MAFF 242679</strain>
    </source>
</reference>
<proteinExistence type="predicted"/>
<dbReference type="EMBL" id="BPPX01000011">
    <property type="protein sequence ID" value="GJC83059.1"/>
    <property type="molecule type" value="Genomic_DNA"/>
</dbReference>
<comment type="caution">
    <text evidence="2">The sequence shown here is derived from an EMBL/GenBank/DDBJ whole genome shotgun (WGS) entry which is preliminary data.</text>
</comment>
<protein>
    <submittedName>
        <fullName evidence="2">Uncharacterized protein</fullName>
    </submittedName>
</protein>
<dbReference type="AlphaFoldDB" id="A0AA37GLU0"/>
<feature type="region of interest" description="Disordered" evidence="1">
    <location>
        <begin position="431"/>
        <end position="512"/>
    </location>
</feature>
<keyword evidence="3" id="KW-1185">Reference proteome</keyword>
<sequence length="512" mass="57221">MSSLGLPGPSDTPHGDTALHRSWNQFLDIHNLRAIFQTSSAQIDQQCVGALAAIRVPSDHRAAIEDSILKLWDSIGLVVDCLPSDVNPHWRAEEQLLKPTALRLASQRARLEMEKERCDDCWDPMPFTLDMSTPSTSKTSKTWKGENKTLKVARSLVNTKYFLGHSPGDPIFSYKPSPPSHPADERNFTYRGRVPRDPLEDLLRLQLVLPKVLAQLVVLLAFFPENIAVFPIECRELMDETDDLEDELPRKIRLHWKAKFGGKATAGTAAYMHFLRSSALVREFAWLVHRACLDHTRHRSLEETQRARGLWKALSPVVDVLTSDRTSNTSACEALLHIVQLRVEDEERQAREMIFEGGEYGRALVYAEGAVINKARKSVDPELKLDPEAHVRDVVATLQGPVQLPVQSIHALYASYTGRFHPTAGALFHPTRLPLSPRDPDLDDPDSDSVPIPDSVLAAHESITSRLELPPEAEVDPPEPAIAVAEERGSKEKEKDAATAADQQPPRKKARR</sequence>
<gene>
    <name evidence="2" type="ORF">ColLi_05897</name>
</gene>
<feature type="compositionally biased region" description="Basic and acidic residues" evidence="1">
    <location>
        <begin position="485"/>
        <end position="497"/>
    </location>
</feature>
<name>A0AA37GLU0_9PEZI</name>
<feature type="compositionally biased region" description="Low complexity" evidence="1">
    <location>
        <begin position="448"/>
        <end position="457"/>
    </location>
</feature>
<evidence type="ECO:0000256" key="1">
    <source>
        <dbReference type="SAM" id="MobiDB-lite"/>
    </source>
</evidence>
<organism evidence="2 3">
    <name type="scientific">Colletotrichum liriopes</name>
    <dbReference type="NCBI Taxonomy" id="708192"/>
    <lineage>
        <taxon>Eukaryota</taxon>
        <taxon>Fungi</taxon>
        <taxon>Dikarya</taxon>
        <taxon>Ascomycota</taxon>
        <taxon>Pezizomycotina</taxon>
        <taxon>Sordariomycetes</taxon>
        <taxon>Hypocreomycetidae</taxon>
        <taxon>Glomerellales</taxon>
        <taxon>Glomerellaceae</taxon>
        <taxon>Colletotrichum</taxon>
        <taxon>Colletotrichum spaethianum species complex</taxon>
    </lineage>
</organism>
<evidence type="ECO:0000313" key="2">
    <source>
        <dbReference type="EMBL" id="GJC83059.1"/>
    </source>
</evidence>
<accession>A0AA37GLU0</accession>
<evidence type="ECO:0000313" key="3">
    <source>
        <dbReference type="Proteomes" id="UP001055172"/>
    </source>
</evidence>